<dbReference type="KEGG" id="cted:CTEST_06645"/>
<dbReference type="Proteomes" id="UP000035540">
    <property type="component" value="Chromosome"/>
</dbReference>
<organism evidence="2 3">
    <name type="scientific">Corynebacterium testudinoris</name>
    <dbReference type="NCBI Taxonomy" id="136857"/>
    <lineage>
        <taxon>Bacteria</taxon>
        <taxon>Bacillati</taxon>
        <taxon>Actinomycetota</taxon>
        <taxon>Actinomycetes</taxon>
        <taxon>Mycobacteriales</taxon>
        <taxon>Corynebacteriaceae</taxon>
        <taxon>Corynebacterium</taxon>
    </lineage>
</organism>
<sequence length="63" mass="6832">MKRLMQDHGGLTIAIVALAVTIAARLLIDLLVEWPTIIDWIVSIALAAIVCTVVAKRIQKQPG</sequence>
<evidence type="ECO:0000313" key="2">
    <source>
        <dbReference type="EMBL" id="AKK08767.1"/>
    </source>
</evidence>
<gene>
    <name evidence="2" type="ORF">CTEST_06645</name>
</gene>
<reference evidence="3" key="2">
    <citation type="submission" date="2015-05" db="EMBL/GenBank/DDBJ databases">
        <title>Complete genome sequence of Corynebacterium testudinoris DSM 44614, recovered from necrotic lesions in the mouth of a tortoise.</title>
        <authorList>
            <person name="Ruckert C."/>
            <person name="Albersmeier A."/>
            <person name="Winkler A."/>
            <person name="Tauch A."/>
        </authorList>
    </citation>
    <scope>NUCLEOTIDE SEQUENCE [LARGE SCALE GENOMIC DNA]</scope>
    <source>
        <strain evidence="3">DSM 44614</strain>
    </source>
</reference>
<feature type="transmembrane region" description="Helical" evidence="1">
    <location>
        <begin position="34"/>
        <end position="55"/>
    </location>
</feature>
<keyword evidence="1" id="KW-0472">Membrane</keyword>
<dbReference type="PATRIC" id="fig|136857.5.peg.1321"/>
<evidence type="ECO:0000313" key="3">
    <source>
        <dbReference type="Proteomes" id="UP000035540"/>
    </source>
</evidence>
<proteinExistence type="predicted"/>
<dbReference type="AlphaFoldDB" id="A0A0G3HC86"/>
<name>A0A0G3HC86_9CORY</name>
<accession>A0A0G3HC86</accession>
<keyword evidence="1" id="KW-0812">Transmembrane</keyword>
<dbReference type="EMBL" id="CP011545">
    <property type="protein sequence ID" value="AKK08767.1"/>
    <property type="molecule type" value="Genomic_DNA"/>
</dbReference>
<feature type="transmembrane region" description="Helical" evidence="1">
    <location>
        <begin position="9"/>
        <end position="28"/>
    </location>
</feature>
<evidence type="ECO:0000256" key="1">
    <source>
        <dbReference type="SAM" id="Phobius"/>
    </source>
</evidence>
<keyword evidence="1" id="KW-1133">Transmembrane helix</keyword>
<protein>
    <submittedName>
        <fullName evidence="2">Uncharacterized protein</fullName>
    </submittedName>
</protein>
<keyword evidence="3" id="KW-1185">Reference proteome</keyword>
<reference evidence="2 3" key="1">
    <citation type="journal article" date="2015" name="Genome Announc.">
        <title>Complete Genome Sequence of the Type Strain Corynebacterium testudinoris DSM 44614, Recovered from Necrotic Lesions in the Mouth of a Tortoise.</title>
        <authorList>
            <person name="Ruckert C."/>
            <person name="Kriete M."/>
            <person name="Jaenicke S."/>
            <person name="Winkler A."/>
            <person name="Tauch A."/>
        </authorList>
    </citation>
    <scope>NUCLEOTIDE SEQUENCE [LARGE SCALE GENOMIC DNA]</scope>
    <source>
        <strain evidence="2 3">DSM 44614</strain>
    </source>
</reference>